<organism evidence="9">
    <name type="scientific">Timema poppense</name>
    <name type="common">Walking stick</name>
    <dbReference type="NCBI Taxonomy" id="170557"/>
    <lineage>
        <taxon>Eukaryota</taxon>
        <taxon>Metazoa</taxon>
        <taxon>Ecdysozoa</taxon>
        <taxon>Arthropoda</taxon>
        <taxon>Hexapoda</taxon>
        <taxon>Insecta</taxon>
        <taxon>Pterygota</taxon>
        <taxon>Neoptera</taxon>
        <taxon>Polyneoptera</taxon>
        <taxon>Phasmatodea</taxon>
        <taxon>Timematodea</taxon>
        <taxon>Timematoidea</taxon>
        <taxon>Timematidae</taxon>
        <taxon>Timema</taxon>
    </lineage>
</organism>
<evidence type="ECO:0000256" key="5">
    <source>
        <dbReference type="ARBA" id="ARBA00023136"/>
    </source>
</evidence>
<dbReference type="GO" id="GO:0007635">
    <property type="term" value="P:chemosensory behavior"/>
    <property type="evidence" value="ECO:0007669"/>
    <property type="project" value="TreeGrafter"/>
</dbReference>
<dbReference type="GO" id="GO:0050909">
    <property type="term" value="P:sensory perception of taste"/>
    <property type="evidence" value="ECO:0007669"/>
    <property type="project" value="InterPro"/>
</dbReference>
<evidence type="ECO:0000256" key="2">
    <source>
        <dbReference type="ARBA" id="ARBA00022475"/>
    </source>
</evidence>
<keyword evidence="3" id="KW-0812">Transmembrane</keyword>
<dbReference type="Pfam" id="PF08395">
    <property type="entry name" value="7tm_7"/>
    <property type="match status" value="2"/>
</dbReference>
<evidence type="ECO:0000256" key="1">
    <source>
        <dbReference type="ARBA" id="ARBA00004651"/>
    </source>
</evidence>
<dbReference type="GO" id="GO:0007165">
    <property type="term" value="P:signal transduction"/>
    <property type="evidence" value="ECO:0007669"/>
    <property type="project" value="UniProtKB-KW"/>
</dbReference>
<reference evidence="9" key="1">
    <citation type="submission" date="2020-11" db="EMBL/GenBank/DDBJ databases">
        <authorList>
            <person name="Tran Van P."/>
        </authorList>
    </citation>
    <scope>NUCLEOTIDE SEQUENCE</scope>
</reference>
<dbReference type="PANTHER" id="PTHR21143">
    <property type="entry name" value="INVERTEBRATE GUSTATORY RECEPTOR"/>
    <property type="match status" value="1"/>
</dbReference>
<evidence type="ECO:0000313" key="9">
    <source>
        <dbReference type="EMBL" id="CAD7407525.1"/>
    </source>
</evidence>
<keyword evidence="5 8" id="KW-0472">Membrane</keyword>
<evidence type="ECO:0000256" key="3">
    <source>
        <dbReference type="ARBA" id="ARBA00022692"/>
    </source>
</evidence>
<dbReference type="GO" id="GO:0008049">
    <property type="term" value="P:male courtship behavior"/>
    <property type="evidence" value="ECO:0007669"/>
    <property type="project" value="TreeGrafter"/>
</dbReference>
<keyword evidence="4" id="KW-1133">Transmembrane helix</keyword>
<keyword evidence="2 8" id="KW-1003">Cell membrane</keyword>
<comment type="subcellular location">
    <subcellularLocation>
        <location evidence="1 8">Cell membrane</location>
        <topology evidence="1 8">Multi-pass membrane protein</topology>
    </subcellularLocation>
</comment>
<dbReference type="GO" id="GO:0043025">
    <property type="term" value="C:neuronal cell body"/>
    <property type="evidence" value="ECO:0007669"/>
    <property type="project" value="TreeGrafter"/>
</dbReference>
<accession>A0A7R9H670</accession>
<evidence type="ECO:0000256" key="7">
    <source>
        <dbReference type="ARBA" id="ARBA00023224"/>
    </source>
</evidence>
<evidence type="ECO:0000256" key="4">
    <source>
        <dbReference type="ARBA" id="ARBA00022989"/>
    </source>
</evidence>
<dbReference type="GO" id="GO:0030424">
    <property type="term" value="C:axon"/>
    <property type="evidence" value="ECO:0007669"/>
    <property type="project" value="TreeGrafter"/>
</dbReference>
<comment type="similarity">
    <text evidence="8">Belongs to the insect chemoreceptor superfamily. Gustatory receptor (GR) family.</text>
</comment>
<proteinExistence type="inferred from homology"/>
<gene>
    <name evidence="9" type="ORF">TPSB3V08_LOCUS5938</name>
</gene>
<dbReference type="GO" id="GO:0030425">
    <property type="term" value="C:dendrite"/>
    <property type="evidence" value="ECO:0007669"/>
    <property type="project" value="TreeGrafter"/>
</dbReference>
<sequence length="365" mass="42431">MVKGELSGSRCSMMKFKTSLPERHDFWCPPIYRPVRALIFQTRHGSVTRGGNGLHRYQHHFIRLATSVENRVTKEGLANVIYRGNSIDVTDFDCRRWYNGFDGTDVRYLTASVKTELSPVLWPIYATILCLFDRLYVHASRCVAHFGFDLLEEVRICSPFDWLDEDSLCSWFLLRFSLKIFSQQILHRKIRFTACGFFVLDFSLLHTTHCFTESMDVLGIEVWISGSVVRSYDCWSSDYLINYLDPVLLVFKKPKWDTQLFLVPNAREQLMIFSQQLLNRKVQFTACGFFVLDRTLLYSIVGAVTTYMGKSTAVIASKFLNQNISCKIKNELKIFSQQLLNRRVQFTTGGFFVLDRTLLYSMYLL</sequence>
<evidence type="ECO:0000256" key="8">
    <source>
        <dbReference type="RuleBase" id="RU363108"/>
    </source>
</evidence>
<keyword evidence="6 8" id="KW-0675">Receptor</keyword>
<dbReference type="InterPro" id="IPR013604">
    <property type="entry name" value="7TM_chemorcpt"/>
</dbReference>
<dbReference type="GO" id="GO:0005886">
    <property type="term" value="C:plasma membrane"/>
    <property type="evidence" value="ECO:0007669"/>
    <property type="project" value="UniProtKB-SubCell"/>
</dbReference>
<name>A0A7R9H670_TIMPO</name>
<dbReference type="PANTHER" id="PTHR21143:SF133">
    <property type="entry name" value="GUSTATORY AND PHEROMONE RECEPTOR 32A-RELATED"/>
    <property type="match status" value="1"/>
</dbReference>
<dbReference type="AlphaFoldDB" id="A0A7R9H670"/>
<evidence type="ECO:0000256" key="6">
    <source>
        <dbReference type="ARBA" id="ARBA00023170"/>
    </source>
</evidence>
<protein>
    <recommendedName>
        <fullName evidence="8">Gustatory receptor</fullName>
    </recommendedName>
</protein>
<dbReference type="EMBL" id="OD003321">
    <property type="protein sequence ID" value="CAD7407525.1"/>
    <property type="molecule type" value="Genomic_DNA"/>
</dbReference>
<comment type="function">
    <text evidence="8">Gustatory receptor which mediates acceptance or avoidance behavior, depending on its substrates.</text>
</comment>
<keyword evidence="7 8" id="KW-0807">Transducer</keyword>